<dbReference type="RefSeq" id="WP_009517217.1">
    <property type="nucleotide sequence ID" value="NZ_CCAE010000007.1"/>
</dbReference>
<dbReference type="SUPFAM" id="SSF52922">
    <property type="entry name" value="TK C-terminal domain-like"/>
    <property type="match status" value="1"/>
</dbReference>
<dbReference type="SMART" id="SM00861">
    <property type="entry name" value="Transket_pyr"/>
    <property type="match status" value="1"/>
</dbReference>
<keyword evidence="14" id="KW-1185">Reference proteome</keyword>
<feature type="binding site" evidence="11">
    <location>
        <begin position="119"/>
        <end position="121"/>
    </location>
    <ligand>
        <name>thiamine diphosphate</name>
        <dbReference type="ChEBI" id="CHEBI:58937"/>
    </ligand>
</feature>
<organism evidence="13 14">
    <name type="scientific">Hydrogenophaga intermedia</name>
    <dbReference type="NCBI Taxonomy" id="65786"/>
    <lineage>
        <taxon>Bacteria</taxon>
        <taxon>Pseudomonadati</taxon>
        <taxon>Pseudomonadota</taxon>
        <taxon>Betaproteobacteria</taxon>
        <taxon>Burkholderiales</taxon>
        <taxon>Comamonadaceae</taxon>
        <taxon>Hydrogenophaga</taxon>
    </lineage>
</organism>
<feature type="binding site" evidence="11">
    <location>
        <position position="290"/>
    </location>
    <ligand>
        <name>thiamine diphosphate</name>
        <dbReference type="ChEBI" id="CHEBI:58937"/>
    </ligand>
</feature>
<feature type="binding site" evidence="11">
    <location>
        <begin position="151"/>
        <end position="152"/>
    </location>
    <ligand>
        <name>thiamine diphosphate</name>
        <dbReference type="ChEBI" id="CHEBI:58937"/>
    </ligand>
</feature>
<evidence type="ECO:0000256" key="3">
    <source>
        <dbReference type="ARBA" id="ARBA00011738"/>
    </source>
</evidence>
<evidence type="ECO:0000256" key="6">
    <source>
        <dbReference type="ARBA" id="ARBA00022842"/>
    </source>
</evidence>
<dbReference type="GO" id="GO:0030976">
    <property type="term" value="F:thiamine pyrophosphate binding"/>
    <property type="evidence" value="ECO:0007669"/>
    <property type="project" value="UniProtKB-UniRule"/>
</dbReference>
<dbReference type="GO" id="GO:0005829">
    <property type="term" value="C:cytosol"/>
    <property type="evidence" value="ECO:0007669"/>
    <property type="project" value="TreeGrafter"/>
</dbReference>
<evidence type="ECO:0000256" key="2">
    <source>
        <dbReference type="ARBA" id="ARBA00011081"/>
    </source>
</evidence>
<dbReference type="PANTHER" id="PTHR43322">
    <property type="entry name" value="1-D-DEOXYXYLULOSE 5-PHOSPHATE SYNTHASE-RELATED"/>
    <property type="match status" value="1"/>
</dbReference>
<evidence type="ECO:0000256" key="9">
    <source>
        <dbReference type="ARBA" id="ARBA00023229"/>
    </source>
</evidence>
<dbReference type="Pfam" id="PF02779">
    <property type="entry name" value="Transket_pyr"/>
    <property type="match status" value="1"/>
</dbReference>
<dbReference type="GO" id="GO:0000287">
    <property type="term" value="F:magnesium ion binding"/>
    <property type="evidence" value="ECO:0007669"/>
    <property type="project" value="UniProtKB-UniRule"/>
</dbReference>
<dbReference type="HAMAP" id="MF_00315">
    <property type="entry name" value="DXP_synth"/>
    <property type="match status" value="1"/>
</dbReference>
<dbReference type="PROSITE" id="PS00802">
    <property type="entry name" value="TRANSKETOLASE_2"/>
    <property type="match status" value="1"/>
</dbReference>
<dbReference type="CDD" id="cd07033">
    <property type="entry name" value="TPP_PYR_DXS_TK_like"/>
    <property type="match status" value="1"/>
</dbReference>
<dbReference type="GO" id="GO:0019288">
    <property type="term" value="P:isopentenyl diphosphate biosynthetic process, methylerythritol 4-phosphate pathway"/>
    <property type="evidence" value="ECO:0007669"/>
    <property type="project" value="TreeGrafter"/>
</dbReference>
<name>A0A1L1PAF0_HYDIT</name>
<dbReference type="FunFam" id="3.40.50.970:FF:000005">
    <property type="entry name" value="1-deoxy-D-xylulose-5-phosphate synthase"/>
    <property type="match status" value="1"/>
</dbReference>
<protein>
    <recommendedName>
        <fullName evidence="11">1-deoxy-D-xylulose-5-phosphate synthase</fullName>
        <ecNumber evidence="11">2.2.1.7</ecNumber>
    </recommendedName>
    <alternativeName>
        <fullName evidence="11">1-deoxyxylulose-5-phosphate synthase</fullName>
        <shortName evidence="11">DXP synthase</shortName>
        <shortName evidence="11">DXPS</shortName>
    </alternativeName>
</protein>
<dbReference type="GO" id="GO:0009228">
    <property type="term" value="P:thiamine biosynthetic process"/>
    <property type="evidence" value="ECO:0007669"/>
    <property type="project" value="UniProtKB-UniRule"/>
</dbReference>
<keyword evidence="8 11" id="KW-0786">Thiamine pyrophosphate</keyword>
<dbReference type="NCBIfam" id="TIGR00204">
    <property type="entry name" value="dxs"/>
    <property type="match status" value="1"/>
</dbReference>
<keyword evidence="4 11" id="KW-0808">Transferase</keyword>
<dbReference type="AlphaFoldDB" id="A0A1L1PAF0"/>
<comment type="similarity">
    <text evidence="2 11">Belongs to the transketolase family. DXPS subfamily.</text>
</comment>
<accession>A0A1L1PAF0</accession>
<feature type="binding site" evidence="11">
    <location>
        <position position="179"/>
    </location>
    <ligand>
        <name>Mg(2+)</name>
        <dbReference type="ChEBI" id="CHEBI:18420"/>
    </ligand>
</feature>
<evidence type="ECO:0000256" key="1">
    <source>
        <dbReference type="ARBA" id="ARBA00004980"/>
    </source>
</evidence>
<dbReference type="FunFam" id="3.40.50.920:FF:000002">
    <property type="entry name" value="1-deoxy-D-xylulose-5-phosphate synthase"/>
    <property type="match status" value="1"/>
</dbReference>
<dbReference type="Gene3D" id="3.40.50.920">
    <property type="match status" value="1"/>
</dbReference>
<sequence length="635" mass="68004">MTVPITTLLDNVHSPVDLRRLARPQLKPLADELRQFLLNSVARTGGHLSSNLGTVELTIALHYVFNTPEDRLVWDVGHQTYPHKILTGRRDRMDTLRQLGGISGFPRRDESPYDTFGTAHSSTSISAALGMAMAAKAKGEDRRAVAIIGDGAMTAGMAFEALNNAGVADGKLLVILNDNDMSISPPVGALNRYLAQLMSGQFYAAAKHMGKQVLKGAPPLFELAKRFEQQAKGMVVPATLFEKFGFNYIGPIDGHDLDSLIPTLENIRQLMDAHEGPQFLHVVTKKGQGYKLAEADPVAYHGPGKFDPAVGLTKPATPPKTTFTQVFGQWLCDMAAADQRLVGITPAMREGSGMVEFERRFPDRYFDVGIAEQHAVTFAAGLACEGLKPVVAIYSTFLQRAYDQLIHDVALQNLPVVFALDRAGLVGADGATHAGAYDVAYLRCIPQVSVACPADEGECRQLLSTAFAQNHPVAVRYPRGAGVGAAQPEGLQGLPFGKGELRRKGRGVAILAFGTLLYPALAAAERLGASVANMRWVKPLDIELLREIARTHVAIVTVEEGCTMGGAGSAVMEALQAEGLQLPVLALGLPDDFIEHGDPAKLLALQGLDAAGIERSVRERFGALLDGASGLKVVA</sequence>
<comment type="cofactor">
    <cofactor evidence="11">
        <name>Mg(2+)</name>
        <dbReference type="ChEBI" id="CHEBI:18420"/>
    </cofactor>
    <text evidence="11">Binds 1 Mg(2+) ion per subunit.</text>
</comment>
<reference evidence="14" key="1">
    <citation type="submission" date="2014-02" db="EMBL/GenBank/DDBJ databases">
        <authorList>
            <person name="Gan H."/>
        </authorList>
    </citation>
    <scope>NUCLEOTIDE SEQUENCE [LARGE SCALE GENOMIC DNA]</scope>
    <source>
        <strain evidence="14">S1</strain>
    </source>
</reference>
<comment type="function">
    <text evidence="10 11">Catalyzes the acyloin condensation reaction between C atoms 2 and 3 of pyruvate and glyceraldehyde 3-phosphate to yield 1-deoxy-D-xylulose-5-phosphate (DXP).</text>
</comment>
<dbReference type="Proteomes" id="UP000028878">
    <property type="component" value="Unassembled WGS sequence"/>
</dbReference>
<evidence type="ECO:0000256" key="5">
    <source>
        <dbReference type="ARBA" id="ARBA00022723"/>
    </source>
</evidence>
<feature type="binding site" evidence="11">
    <location>
        <position position="179"/>
    </location>
    <ligand>
        <name>thiamine diphosphate</name>
        <dbReference type="ChEBI" id="CHEBI:58937"/>
    </ligand>
</feature>
<feature type="domain" description="Transketolase-like pyrimidine-binding" evidence="12">
    <location>
        <begin position="321"/>
        <end position="485"/>
    </location>
</feature>
<dbReference type="EMBL" id="CCAE010000007">
    <property type="protein sequence ID" value="CDN86938.1"/>
    <property type="molecule type" value="Genomic_DNA"/>
</dbReference>
<evidence type="ECO:0000256" key="4">
    <source>
        <dbReference type="ARBA" id="ARBA00022679"/>
    </source>
</evidence>
<evidence type="ECO:0000313" key="13">
    <source>
        <dbReference type="EMBL" id="CDN86938.1"/>
    </source>
</evidence>
<dbReference type="SUPFAM" id="SSF52518">
    <property type="entry name" value="Thiamin diphosphate-binding fold (THDP-binding)"/>
    <property type="match status" value="2"/>
</dbReference>
<dbReference type="InterPro" id="IPR049557">
    <property type="entry name" value="Transketolase_CS"/>
</dbReference>
<dbReference type="InterPro" id="IPR005475">
    <property type="entry name" value="Transketolase-like_Pyr-bd"/>
</dbReference>
<comment type="pathway">
    <text evidence="1 11">Metabolic intermediate biosynthesis; 1-deoxy-D-xylulose 5-phosphate biosynthesis; 1-deoxy-D-xylulose 5-phosphate from D-glyceraldehyde 3-phosphate and pyruvate: step 1/1.</text>
</comment>
<dbReference type="InterPro" id="IPR029061">
    <property type="entry name" value="THDP-binding"/>
</dbReference>
<evidence type="ECO:0000256" key="11">
    <source>
        <dbReference type="HAMAP-Rule" id="MF_00315"/>
    </source>
</evidence>
<dbReference type="PROSITE" id="PS00801">
    <property type="entry name" value="TRANSKETOLASE_1"/>
    <property type="match status" value="1"/>
</dbReference>
<keyword evidence="7 11" id="KW-0784">Thiamine biosynthesis</keyword>
<dbReference type="UniPathway" id="UPA00064">
    <property type="reaction ID" value="UER00091"/>
</dbReference>
<comment type="cofactor">
    <cofactor evidence="11">
        <name>thiamine diphosphate</name>
        <dbReference type="ChEBI" id="CHEBI:58937"/>
    </cofactor>
    <text evidence="11">Binds 1 thiamine pyrophosphate per subunit.</text>
</comment>
<evidence type="ECO:0000256" key="8">
    <source>
        <dbReference type="ARBA" id="ARBA00023052"/>
    </source>
</evidence>
<keyword evidence="5 11" id="KW-0479">Metal-binding</keyword>
<reference evidence="14" key="2">
    <citation type="submission" date="2014-11" db="EMBL/GenBank/DDBJ databases">
        <title>Draft genome sequence of Hydrogenophaga intermedia S1.</title>
        <authorList>
            <person name="Gan H.M."/>
            <person name="Chew T.H."/>
            <person name="Stolz A."/>
        </authorList>
    </citation>
    <scope>NUCLEOTIDE SEQUENCE [LARGE SCALE GENOMIC DNA]</scope>
    <source>
        <strain evidence="14">S1</strain>
    </source>
</reference>
<evidence type="ECO:0000259" key="12">
    <source>
        <dbReference type="SMART" id="SM00861"/>
    </source>
</evidence>
<dbReference type="Pfam" id="PF13292">
    <property type="entry name" value="DXP_synthase_N"/>
    <property type="match status" value="1"/>
</dbReference>
<dbReference type="GO" id="GO:0016114">
    <property type="term" value="P:terpenoid biosynthetic process"/>
    <property type="evidence" value="ECO:0007669"/>
    <property type="project" value="UniProtKB-UniRule"/>
</dbReference>
<feature type="binding site" evidence="11">
    <location>
        <position position="372"/>
    </location>
    <ligand>
        <name>thiamine diphosphate</name>
        <dbReference type="ChEBI" id="CHEBI:58937"/>
    </ligand>
</feature>
<dbReference type="InterPro" id="IPR009014">
    <property type="entry name" value="Transketo_C/PFOR_II"/>
</dbReference>
<dbReference type="Pfam" id="PF02780">
    <property type="entry name" value="Transketolase_C"/>
    <property type="match status" value="1"/>
</dbReference>
<evidence type="ECO:0000256" key="10">
    <source>
        <dbReference type="ARBA" id="ARBA00055605"/>
    </source>
</evidence>
<keyword evidence="6 11" id="KW-0460">Magnesium</keyword>
<comment type="subunit">
    <text evidence="3 11">Homodimer.</text>
</comment>
<dbReference type="EC" id="2.2.1.7" evidence="11"/>
<evidence type="ECO:0000256" key="7">
    <source>
        <dbReference type="ARBA" id="ARBA00022977"/>
    </source>
</evidence>
<keyword evidence="9 11" id="KW-0414">Isoprene biosynthesis</keyword>
<comment type="catalytic activity">
    <reaction evidence="11">
        <text>D-glyceraldehyde 3-phosphate + pyruvate + H(+) = 1-deoxy-D-xylulose 5-phosphate + CO2</text>
        <dbReference type="Rhea" id="RHEA:12605"/>
        <dbReference type="ChEBI" id="CHEBI:15361"/>
        <dbReference type="ChEBI" id="CHEBI:15378"/>
        <dbReference type="ChEBI" id="CHEBI:16526"/>
        <dbReference type="ChEBI" id="CHEBI:57792"/>
        <dbReference type="ChEBI" id="CHEBI:59776"/>
        <dbReference type="EC" id="2.2.1.7"/>
    </reaction>
</comment>
<gene>
    <name evidence="11 13" type="primary">dxs</name>
    <name evidence="13" type="ORF">BN948_01356</name>
</gene>
<proteinExistence type="inferred from homology"/>
<dbReference type="InterPro" id="IPR005477">
    <property type="entry name" value="Dxylulose-5-P_synthase"/>
</dbReference>
<dbReference type="Gene3D" id="3.40.50.970">
    <property type="match status" value="2"/>
</dbReference>
<dbReference type="InterPro" id="IPR020826">
    <property type="entry name" value="Transketolase_BS"/>
</dbReference>
<dbReference type="GO" id="GO:0008661">
    <property type="term" value="F:1-deoxy-D-xylulose-5-phosphate synthase activity"/>
    <property type="evidence" value="ECO:0007669"/>
    <property type="project" value="UniProtKB-UniRule"/>
</dbReference>
<dbReference type="CDD" id="cd02007">
    <property type="entry name" value="TPP_DXS"/>
    <property type="match status" value="1"/>
</dbReference>
<dbReference type="PANTHER" id="PTHR43322:SF5">
    <property type="entry name" value="1-DEOXY-D-XYLULOSE-5-PHOSPHATE SYNTHASE, CHLOROPLASTIC"/>
    <property type="match status" value="1"/>
</dbReference>
<feature type="binding site" evidence="11">
    <location>
        <position position="78"/>
    </location>
    <ligand>
        <name>thiamine diphosphate</name>
        <dbReference type="ChEBI" id="CHEBI:58937"/>
    </ligand>
</feature>
<dbReference type="NCBIfam" id="NF003933">
    <property type="entry name" value="PRK05444.2-2"/>
    <property type="match status" value="1"/>
</dbReference>
<evidence type="ECO:0000313" key="14">
    <source>
        <dbReference type="Proteomes" id="UP000028878"/>
    </source>
</evidence>
<feature type="binding site" evidence="11">
    <location>
        <position position="150"/>
    </location>
    <ligand>
        <name>Mg(2+)</name>
        <dbReference type="ChEBI" id="CHEBI:18420"/>
    </ligand>
</feature>
<dbReference type="InterPro" id="IPR033248">
    <property type="entry name" value="Transketolase_C"/>
</dbReference>